<keyword evidence="3" id="KW-1185">Reference proteome</keyword>
<dbReference type="InterPro" id="IPR035911">
    <property type="entry name" value="MurE/MurF_N"/>
</dbReference>
<dbReference type="SUPFAM" id="SSF63418">
    <property type="entry name" value="MurE/MurF N-terminal domain"/>
    <property type="match status" value="1"/>
</dbReference>
<evidence type="ECO:0000313" key="3">
    <source>
        <dbReference type="Proteomes" id="UP000184442"/>
    </source>
</evidence>
<dbReference type="Gene3D" id="3.40.1190.10">
    <property type="entry name" value="Mur-like, catalytic domain"/>
    <property type="match status" value="1"/>
</dbReference>
<protein>
    <submittedName>
        <fullName evidence="2">Uncharacterized protein</fullName>
    </submittedName>
</protein>
<comment type="pathway">
    <text evidence="1">Cell wall biogenesis; peptidoglycan biosynthesis.</text>
</comment>
<dbReference type="GO" id="GO:0005524">
    <property type="term" value="F:ATP binding"/>
    <property type="evidence" value="ECO:0007669"/>
    <property type="project" value="InterPro"/>
</dbReference>
<dbReference type="AlphaFoldDB" id="A0A1M6GM17"/>
<dbReference type="EMBL" id="FQZS01000016">
    <property type="protein sequence ID" value="SHJ10999.1"/>
    <property type="molecule type" value="Genomic_DNA"/>
</dbReference>
<proteinExistence type="predicted"/>
<dbReference type="PANTHER" id="PTHR23135:SF4">
    <property type="entry name" value="UDP-N-ACETYLMURAMOYL-L-ALANYL-D-GLUTAMATE--2,6-DIAMINOPIMELATE LIGASE MURE HOMOLOG, CHLOROPLASTIC"/>
    <property type="match status" value="1"/>
</dbReference>
<dbReference type="Proteomes" id="UP000184442">
    <property type="component" value="Unassembled WGS sequence"/>
</dbReference>
<evidence type="ECO:0000313" key="2">
    <source>
        <dbReference type="EMBL" id="SHJ10999.1"/>
    </source>
</evidence>
<gene>
    <name evidence="2" type="ORF">SAMN02745176_02423</name>
</gene>
<sequence length="452" mass="51371">MFGCLEHIVGDSRITLESDNITPGMIYIDMDRRTRKGIYKAYKNGASLIITDKIVSDPRIPTIKVKDTEEAYLFLLNLFYGKPIDKVNLIGVYGGNKADIVVKLLDGIFANYFSKSVESRELTDFAYTIISNKLKYAAERLFYYIALCVSKNIRTIPINSSRGLERFGEVLNSRYDCNILIDESTIRESEVNNIGPNKVLFINIDNPYILKTIDGQKENIVITFGLNKKAAVTATSIEYGEVTKFNYCLQRSIYSKSGRIIEPFEVPVAMKGLGINKIYSALAAISCSLYYDIDIECIKEALCQYDGSGRDFSIVNCDCFTLVNSYCMTQNDYKETFEKIQMLDYEDLHIIISEAQLNHDNFGNYFLNLINEWSSSLNIKELIILSNQSEDIIKCNCKILTNIQVKYFNQLSKALMSSIGYLSQRDILLLLGGDEISSAQYIIELLIQYKLL</sequence>
<dbReference type="STRING" id="1122184.SAMN02745176_02423"/>
<dbReference type="SUPFAM" id="SSF53623">
    <property type="entry name" value="MurD-like peptide ligases, catalytic domain"/>
    <property type="match status" value="1"/>
</dbReference>
<dbReference type="OrthoDB" id="1706403at2"/>
<dbReference type="RefSeq" id="WP_073026461.1">
    <property type="nucleotide sequence ID" value="NZ_FQZS01000016.1"/>
</dbReference>
<dbReference type="InterPro" id="IPR036565">
    <property type="entry name" value="Mur-like_cat_sf"/>
</dbReference>
<organism evidence="2 3">
    <name type="scientific">Lutispora thermophila DSM 19022</name>
    <dbReference type="NCBI Taxonomy" id="1122184"/>
    <lineage>
        <taxon>Bacteria</taxon>
        <taxon>Bacillati</taxon>
        <taxon>Bacillota</taxon>
        <taxon>Clostridia</taxon>
        <taxon>Lutisporales</taxon>
        <taxon>Lutisporaceae</taxon>
        <taxon>Lutispora</taxon>
    </lineage>
</organism>
<evidence type="ECO:0000256" key="1">
    <source>
        <dbReference type="ARBA" id="ARBA00004752"/>
    </source>
</evidence>
<reference evidence="2 3" key="1">
    <citation type="submission" date="2016-11" db="EMBL/GenBank/DDBJ databases">
        <authorList>
            <person name="Jaros S."/>
            <person name="Januszkiewicz K."/>
            <person name="Wedrychowicz H."/>
        </authorList>
    </citation>
    <scope>NUCLEOTIDE SEQUENCE [LARGE SCALE GENOMIC DNA]</scope>
    <source>
        <strain evidence="2 3">DSM 19022</strain>
    </source>
</reference>
<dbReference type="PANTHER" id="PTHR23135">
    <property type="entry name" value="MUR LIGASE FAMILY MEMBER"/>
    <property type="match status" value="1"/>
</dbReference>
<name>A0A1M6GM17_9FIRM</name>
<accession>A0A1M6GM17</accession>